<evidence type="ECO:0000313" key="2">
    <source>
        <dbReference type="Proteomes" id="UP000516046"/>
    </source>
</evidence>
<dbReference type="Pfam" id="PF05136">
    <property type="entry name" value="Phage_portal_2"/>
    <property type="match status" value="1"/>
</dbReference>
<sequence>MQNKGYSDAGASYRKKALKGFTAQSGSPHEDIDWNNATLRQRGRILTMSSPVAKSAVVTNRTNVVGTGLRLKSRIDYKLLGMTPEQAAAWQNATDAEFALWAENKHACDATGVNDFYAMQQLALASWLASGDCFAVVQAEQPTLFSPYSLRLHIIEADRICTKYALHSGTPVMMRITDGKNPENGNAIYDGVEVSRSGAIVAYWICNQYPDELLPKPSEWTRVEAYGAETGLPNILHIMDSERPDQYRGVSYLAPVIEPLLQLRRYTESELMAAVIESFFTVWIQKEAPAAGMPFNEPIPQDEQISDDENEYEMGPGVVNVLQNGETINSTNPTRPNSGFDAFMKAITTQVGAALEVPADLLLKQFNSSYSASRAAMLEAWKAFKMRRTWFVSDFCQPAYALWLTEAVARGRIAAPGFFNDPRIRQAWLGADWIGPTQGQLDPLKEIQAEQMANENGYSTRAQSAMRLNGTQYEQNVEVLQRENAMLQAANVPAETSKGGTADAETN</sequence>
<dbReference type="GO" id="GO:0019068">
    <property type="term" value="P:virion assembly"/>
    <property type="evidence" value="ECO:0007669"/>
    <property type="project" value="InterPro"/>
</dbReference>
<proteinExistence type="predicted"/>
<organism evidence="1 2">
    <name type="scientific">Caproicibacterium amylolyticum</name>
    <dbReference type="NCBI Taxonomy" id="2766537"/>
    <lineage>
        <taxon>Bacteria</taxon>
        <taxon>Bacillati</taxon>
        <taxon>Bacillota</taxon>
        <taxon>Clostridia</taxon>
        <taxon>Eubacteriales</taxon>
        <taxon>Oscillospiraceae</taxon>
        <taxon>Caproicibacterium</taxon>
    </lineage>
</organism>
<dbReference type="GO" id="GO:0005198">
    <property type="term" value="F:structural molecule activity"/>
    <property type="evidence" value="ECO:0007669"/>
    <property type="project" value="InterPro"/>
</dbReference>
<evidence type="ECO:0000313" key="1">
    <source>
        <dbReference type="EMBL" id="QNO19527.1"/>
    </source>
</evidence>
<dbReference type="AlphaFoldDB" id="A0A7G9WLG5"/>
<reference evidence="1 2" key="1">
    <citation type="submission" date="2020-08" db="EMBL/GenBank/DDBJ databases">
        <authorList>
            <person name="Ren C."/>
            <person name="Gu Y."/>
            <person name="Xu Y."/>
        </authorList>
    </citation>
    <scope>NUCLEOTIDE SEQUENCE [LARGE SCALE GENOMIC DNA]</scope>
    <source>
        <strain evidence="1 2">LBM18003</strain>
    </source>
</reference>
<dbReference type="EMBL" id="CP060696">
    <property type="protein sequence ID" value="QNO19527.1"/>
    <property type="molecule type" value="Genomic_DNA"/>
</dbReference>
<dbReference type="Proteomes" id="UP000516046">
    <property type="component" value="Chromosome"/>
</dbReference>
<accession>A0A7G9WLG5</accession>
<gene>
    <name evidence="1" type="ORF">H6X83_12390</name>
</gene>
<dbReference type="KEGG" id="caml:H6X83_12390"/>
<name>A0A7G9WLG5_9FIRM</name>
<dbReference type="InterPro" id="IPR006429">
    <property type="entry name" value="Phage_lambda_portal"/>
</dbReference>
<dbReference type="NCBIfam" id="TIGR01539">
    <property type="entry name" value="portal_lambda"/>
    <property type="match status" value="1"/>
</dbReference>
<keyword evidence="2" id="KW-1185">Reference proteome</keyword>
<protein>
    <submittedName>
        <fullName evidence="1">Phage portal protein</fullName>
    </submittedName>
</protein>